<sequence length="186" mass="19758">MAELSRRHLLLAAPLLAAAGPADAEGHGFRFESIEGGEIDLGAWRGKPVLVINTASFCGFARQFAGLQALHERYGPRGLLVLGVPSNDFNQEAADRNAIKDFCENTFGVAFPMAAPCHVKGAAAHPFFAWAAAQSTAPRWNFFKYLVARDGRLLQAFPSNVEPEAAALTQALERALDGAPDGAPAG</sequence>
<dbReference type="PIRSF" id="PIRSF000303">
    <property type="entry name" value="Glutathion_perox"/>
    <property type="match status" value="1"/>
</dbReference>
<keyword evidence="9" id="KW-1185">Reference proteome</keyword>
<dbReference type="EMBL" id="MLCO01000072">
    <property type="protein sequence ID" value="ONG55522.1"/>
    <property type="molecule type" value="Genomic_DNA"/>
</dbReference>
<feature type="signal peptide" evidence="6">
    <location>
        <begin position="1"/>
        <end position="24"/>
    </location>
</feature>
<dbReference type="PRINTS" id="PR01011">
    <property type="entry name" value="GLUTPROXDASE"/>
</dbReference>
<organism evidence="8 9">
    <name type="scientific">Teichococcus deserti</name>
    <dbReference type="NCBI Taxonomy" id="1817963"/>
    <lineage>
        <taxon>Bacteria</taxon>
        <taxon>Pseudomonadati</taxon>
        <taxon>Pseudomonadota</taxon>
        <taxon>Alphaproteobacteria</taxon>
        <taxon>Acetobacterales</taxon>
        <taxon>Roseomonadaceae</taxon>
        <taxon>Roseomonas</taxon>
    </lineage>
</organism>
<evidence type="ECO:0000259" key="7">
    <source>
        <dbReference type="PROSITE" id="PS51352"/>
    </source>
</evidence>
<evidence type="ECO:0000256" key="3">
    <source>
        <dbReference type="ARBA" id="ARBA00023002"/>
    </source>
</evidence>
<dbReference type="GO" id="GO:0004601">
    <property type="term" value="F:peroxidase activity"/>
    <property type="evidence" value="ECO:0007669"/>
    <property type="project" value="UniProtKB-KW"/>
</dbReference>
<feature type="active site" evidence="4">
    <location>
        <position position="58"/>
    </location>
</feature>
<keyword evidence="6" id="KW-0732">Signal</keyword>
<dbReference type="SUPFAM" id="SSF52833">
    <property type="entry name" value="Thioredoxin-like"/>
    <property type="match status" value="1"/>
</dbReference>
<dbReference type="Pfam" id="PF00255">
    <property type="entry name" value="GSHPx"/>
    <property type="match status" value="1"/>
</dbReference>
<proteinExistence type="inferred from homology"/>
<dbReference type="PANTHER" id="PTHR11592:SF78">
    <property type="entry name" value="GLUTATHIONE PEROXIDASE"/>
    <property type="match status" value="1"/>
</dbReference>
<evidence type="ECO:0000256" key="6">
    <source>
        <dbReference type="SAM" id="SignalP"/>
    </source>
</evidence>
<dbReference type="PROSITE" id="PS00460">
    <property type="entry name" value="GLUTATHIONE_PEROXID_1"/>
    <property type="match status" value="1"/>
</dbReference>
<dbReference type="InterPro" id="IPR029759">
    <property type="entry name" value="GPX_AS"/>
</dbReference>
<evidence type="ECO:0000256" key="2">
    <source>
        <dbReference type="ARBA" id="ARBA00022559"/>
    </source>
</evidence>
<dbReference type="InterPro" id="IPR036249">
    <property type="entry name" value="Thioredoxin-like_sf"/>
</dbReference>
<keyword evidence="3 5" id="KW-0560">Oxidoreductase</keyword>
<protein>
    <recommendedName>
        <fullName evidence="5">Glutathione peroxidase</fullName>
    </recommendedName>
</protein>
<evidence type="ECO:0000313" key="9">
    <source>
        <dbReference type="Proteomes" id="UP000188879"/>
    </source>
</evidence>
<feature type="chain" id="PRO_5013160788" description="Glutathione peroxidase" evidence="6">
    <location>
        <begin position="25"/>
        <end position="186"/>
    </location>
</feature>
<keyword evidence="2 5" id="KW-0575">Peroxidase</keyword>
<evidence type="ECO:0000256" key="5">
    <source>
        <dbReference type="RuleBase" id="RU000499"/>
    </source>
</evidence>
<feature type="domain" description="Thioredoxin" evidence="7">
    <location>
        <begin position="9"/>
        <end position="177"/>
    </location>
</feature>
<dbReference type="CDD" id="cd00340">
    <property type="entry name" value="GSH_Peroxidase"/>
    <property type="match status" value="1"/>
</dbReference>
<gene>
    <name evidence="8" type="ORF">BKE38_09010</name>
</gene>
<dbReference type="GO" id="GO:0034599">
    <property type="term" value="P:cellular response to oxidative stress"/>
    <property type="evidence" value="ECO:0007669"/>
    <property type="project" value="TreeGrafter"/>
</dbReference>
<evidence type="ECO:0000256" key="1">
    <source>
        <dbReference type="ARBA" id="ARBA00006926"/>
    </source>
</evidence>
<dbReference type="InterPro" id="IPR000889">
    <property type="entry name" value="Glutathione_peroxidase"/>
</dbReference>
<evidence type="ECO:0000256" key="4">
    <source>
        <dbReference type="PIRSR" id="PIRSR000303-1"/>
    </source>
</evidence>
<comment type="caution">
    <text evidence="8">The sequence shown here is derived from an EMBL/GenBank/DDBJ whole genome shotgun (WGS) entry which is preliminary data.</text>
</comment>
<dbReference type="Proteomes" id="UP000188879">
    <property type="component" value="Unassembled WGS sequence"/>
</dbReference>
<dbReference type="AlphaFoldDB" id="A0A1V2H4C7"/>
<dbReference type="OrthoDB" id="9785502at2"/>
<accession>A0A1V2H4C7</accession>
<name>A0A1V2H4C7_9PROT</name>
<evidence type="ECO:0000313" key="8">
    <source>
        <dbReference type="EMBL" id="ONG55522.1"/>
    </source>
</evidence>
<dbReference type="RefSeq" id="WP_076957027.1">
    <property type="nucleotide sequence ID" value="NZ_MLCO01000072.1"/>
</dbReference>
<dbReference type="InterPro" id="IPR013766">
    <property type="entry name" value="Thioredoxin_domain"/>
</dbReference>
<dbReference type="PROSITE" id="PS51355">
    <property type="entry name" value="GLUTATHIONE_PEROXID_3"/>
    <property type="match status" value="1"/>
</dbReference>
<dbReference type="PANTHER" id="PTHR11592">
    <property type="entry name" value="GLUTATHIONE PEROXIDASE"/>
    <property type="match status" value="1"/>
</dbReference>
<dbReference type="Gene3D" id="3.40.30.10">
    <property type="entry name" value="Glutaredoxin"/>
    <property type="match status" value="1"/>
</dbReference>
<reference evidence="8 9" key="1">
    <citation type="submission" date="2016-10" db="EMBL/GenBank/DDBJ databases">
        <title>Draft Genome sequence of Roseomonas sp. strain M3.</title>
        <authorList>
            <person name="Subhash Y."/>
            <person name="Lee S."/>
        </authorList>
    </citation>
    <scope>NUCLEOTIDE SEQUENCE [LARGE SCALE GENOMIC DNA]</scope>
    <source>
        <strain evidence="8 9">M3</strain>
    </source>
</reference>
<dbReference type="PROSITE" id="PS51352">
    <property type="entry name" value="THIOREDOXIN_2"/>
    <property type="match status" value="1"/>
</dbReference>
<comment type="similarity">
    <text evidence="1 5">Belongs to the glutathione peroxidase family.</text>
</comment>